<dbReference type="Proteomes" id="UP000178323">
    <property type="component" value="Unassembled WGS sequence"/>
</dbReference>
<name>A0A1F5S758_9BACT</name>
<feature type="region of interest" description="Disordered" evidence="1">
    <location>
        <begin position="200"/>
        <end position="221"/>
    </location>
</feature>
<sequence>MKTKKSVSLKKSGGGAEKTARAFKSAEEIKSQLTEWAHERTKDSIRKILNFMDNEKDKDILAFADSAYHEAAYLYYCPETDEEEKDFLTARMINDRDYKIYELSEKANAARHELKKLEIDKEADGRVTKKYKKDKEDWEYSRFSDGYMEIVRGKLEKFASEIEYLKHWIDEARMMIKNEKYREIPFNVLDRIHLDNEGSSIWDDEKTGGGSEIRDEDEDIF</sequence>
<gene>
    <name evidence="2" type="ORF">A2Y83_00785</name>
</gene>
<reference evidence="2 3" key="1">
    <citation type="journal article" date="2016" name="Nat. Commun.">
        <title>Thousands of microbial genomes shed light on interconnected biogeochemical processes in an aquifer system.</title>
        <authorList>
            <person name="Anantharaman K."/>
            <person name="Brown C.T."/>
            <person name="Hug L.A."/>
            <person name="Sharon I."/>
            <person name="Castelle C.J."/>
            <person name="Probst A.J."/>
            <person name="Thomas B.C."/>
            <person name="Singh A."/>
            <person name="Wilkins M.J."/>
            <person name="Karaoz U."/>
            <person name="Brodie E.L."/>
            <person name="Williams K.H."/>
            <person name="Hubbard S.S."/>
            <person name="Banfield J.F."/>
        </authorList>
    </citation>
    <scope>NUCLEOTIDE SEQUENCE [LARGE SCALE GENOMIC DNA]</scope>
</reference>
<organism evidence="2 3">
    <name type="scientific">Candidatus Falkowbacteria bacterium RBG_13_39_14</name>
    <dbReference type="NCBI Taxonomy" id="1797985"/>
    <lineage>
        <taxon>Bacteria</taxon>
        <taxon>Candidatus Falkowiibacteriota</taxon>
    </lineage>
</organism>
<evidence type="ECO:0000313" key="3">
    <source>
        <dbReference type="Proteomes" id="UP000178323"/>
    </source>
</evidence>
<dbReference type="AlphaFoldDB" id="A0A1F5S758"/>
<evidence type="ECO:0000313" key="2">
    <source>
        <dbReference type="EMBL" id="OGF22525.1"/>
    </source>
</evidence>
<feature type="region of interest" description="Disordered" evidence="1">
    <location>
        <begin position="1"/>
        <end position="21"/>
    </location>
</feature>
<dbReference type="EMBL" id="MFFS01000023">
    <property type="protein sequence ID" value="OGF22525.1"/>
    <property type="molecule type" value="Genomic_DNA"/>
</dbReference>
<proteinExistence type="predicted"/>
<accession>A0A1F5S758</accession>
<comment type="caution">
    <text evidence="2">The sequence shown here is derived from an EMBL/GenBank/DDBJ whole genome shotgun (WGS) entry which is preliminary data.</text>
</comment>
<dbReference type="STRING" id="1797985.A2Y83_00785"/>
<evidence type="ECO:0000256" key="1">
    <source>
        <dbReference type="SAM" id="MobiDB-lite"/>
    </source>
</evidence>
<protein>
    <submittedName>
        <fullName evidence="2">Uncharacterized protein</fullName>
    </submittedName>
</protein>